<dbReference type="InterPro" id="IPR046036">
    <property type="entry name" value="DUF5994"/>
</dbReference>
<reference evidence="3 4" key="1">
    <citation type="journal article" date="2019" name="Sci. Rep.">
        <title>Extended insight into the Mycobacterium chelonae-abscessus complex through whole genome sequencing of Mycobacterium salmoniphilum outbreak and Mycobacterium salmoniphilum-like strains.</title>
        <authorList>
            <person name="Behra P.R.K."/>
            <person name="Das S."/>
            <person name="Pettersson B.M.F."/>
            <person name="Shirreff L."/>
            <person name="DuCote T."/>
            <person name="Jacobsson K.G."/>
            <person name="Ennis D.G."/>
            <person name="Kirsebom L.A."/>
        </authorList>
    </citation>
    <scope>NUCLEOTIDE SEQUENCE [LARGE SCALE GENOMIC DNA]</scope>
    <source>
        <strain evidence="2 3">CCUG 60883</strain>
        <strain evidence="1 4">CCUG 60885</strain>
    </source>
</reference>
<evidence type="ECO:0000313" key="2">
    <source>
        <dbReference type="EMBL" id="TEA01569.1"/>
    </source>
</evidence>
<evidence type="ECO:0000313" key="4">
    <source>
        <dbReference type="Proteomes" id="UP000295685"/>
    </source>
</evidence>
<sequence>MTHHVFSKPRSGPAVRLRLKPKAPPSGYVDGAWWPYSRDLMGELPQLLRILSVRLDSIDRITYQVSEWSTVSRRILFHNRLTHLNWSLSQPGNTISVEGADGSHLTLLIVPPDTEALPAHTTMMTAAAPGNTATVAQLLPANRAELGTWIDTFAAQNQWDSEGGAQNVEHRDQCGAVSARA</sequence>
<proteinExistence type="predicted"/>
<accession>A0A4R8SJT3</accession>
<evidence type="ECO:0000313" key="3">
    <source>
        <dbReference type="Proteomes" id="UP000294844"/>
    </source>
</evidence>
<gene>
    <name evidence="2" type="ORF">CCUG60883_04103</name>
    <name evidence="1" type="ORF">CCUG60885_00883</name>
</gene>
<keyword evidence="3" id="KW-1185">Reference proteome</keyword>
<dbReference type="EMBL" id="PECM01000010">
    <property type="protein sequence ID" value="TEA01569.1"/>
    <property type="molecule type" value="Genomic_DNA"/>
</dbReference>
<dbReference type="EMBL" id="PECK01000002">
    <property type="protein sequence ID" value="TDZ97339.1"/>
    <property type="molecule type" value="Genomic_DNA"/>
</dbReference>
<dbReference type="OrthoDB" id="3785441at2"/>
<organism evidence="1 4">
    <name type="scientific">Mycobacteroides salmoniphilum</name>
    <dbReference type="NCBI Taxonomy" id="404941"/>
    <lineage>
        <taxon>Bacteria</taxon>
        <taxon>Bacillati</taxon>
        <taxon>Actinomycetota</taxon>
        <taxon>Actinomycetes</taxon>
        <taxon>Mycobacteriales</taxon>
        <taxon>Mycobacteriaceae</taxon>
        <taxon>Mycobacteroides</taxon>
    </lineage>
</organism>
<comment type="caution">
    <text evidence="1">The sequence shown here is derived from an EMBL/GenBank/DDBJ whole genome shotgun (WGS) entry which is preliminary data.</text>
</comment>
<protein>
    <submittedName>
        <fullName evidence="1">Uncharacterized protein</fullName>
    </submittedName>
</protein>
<dbReference type="AlphaFoldDB" id="A0A4R8SJT3"/>
<dbReference type="Pfam" id="PF19457">
    <property type="entry name" value="DUF5994"/>
    <property type="match status" value="1"/>
</dbReference>
<dbReference type="RefSeq" id="WP_078362365.1">
    <property type="nucleotide sequence ID" value="NZ_PECK01000002.1"/>
</dbReference>
<dbReference type="Proteomes" id="UP000295685">
    <property type="component" value="Unassembled WGS sequence"/>
</dbReference>
<name>A0A4R8SJT3_9MYCO</name>
<evidence type="ECO:0000313" key="1">
    <source>
        <dbReference type="EMBL" id="TDZ97339.1"/>
    </source>
</evidence>
<dbReference type="Proteomes" id="UP000294844">
    <property type="component" value="Unassembled WGS sequence"/>
</dbReference>